<accession>A0A2R8AHZ4</accession>
<gene>
    <name evidence="1" type="ORF">ALP8811_00489</name>
</gene>
<keyword evidence="2" id="KW-1185">Reference proteome</keyword>
<proteinExistence type="predicted"/>
<reference evidence="1 2" key="1">
    <citation type="submission" date="2018-03" db="EMBL/GenBank/DDBJ databases">
        <authorList>
            <person name="Keele B.F."/>
        </authorList>
    </citation>
    <scope>NUCLEOTIDE SEQUENCE [LARGE SCALE GENOMIC DNA]</scope>
    <source>
        <strain evidence="1 2">CECT 8811</strain>
    </source>
</reference>
<protein>
    <submittedName>
        <fullName evidence="1">Uncharacterized protein</fullName>
    </submittedName>
</protein>
<evidence type="ECO:0000313" key="1">
    <source>
        <dbReference type="EMBL" id="SPF75499.1"/>
    </source>
</evidence>
<dbReference type="Proteomes" id="UP000244911">
    <property type="component" value="Unassembled WGS sequence"/>
</dbReference>
<organism evidence="1 2">
    <name type="scientific">Aliiroseovarius pelagivivens</name>
    <dbReference type="NCBI Taxonomy" id="1639690"/>
    <lineage>
        <taxon>Bacteria</taxon>
        <taxon>Pseudomonadati</taxon>
        <taxon>Pseudomonadota</taxon>
        <taxon>Alphaproteobacteria</taxon>
        <taxon>Rhodobacterales</taxon>
        <taxon>Paracoccaceae</taxon>
        <taxon>Aliiroseovarius</taxon>
    </lineage>
</organism>
<sequence>MIFCGVEEPISVNSQLHVRSNTSTGILACDEGSEFPLNRYTFVNRSEAGNASLTKVLDAIYSSTSTDPIAVSAWLTQLPNRSATASKVIASKLKKDGWQDTERDQHFIASKVLSNEARATWPFHDQEMQFVGRVVLFSCPNAKSARDILTTSSSFFLARNGYFVPDKEFFARIYAKGLGAIYLNRTNSGNESLVLLNARKIDIHAFEKAGIKLEVFHGPDAYRAIM</sequence>
<name>A0A2R8AHZ4_9RHOB</name>
<dbReference type="AlphaFoldDB" id="A0A2R8AHZ4"/>
<evidence type="ECO:0000313" key="2">
    <source>
        <dbReference type="Proteomes" id="UP000244911"/>
    </source>
</evidence>
<dbReference type="EMBL" id="OMOI01000001">
    <property type="protein sequence ID" value="SPF75499.1"/>
    <property type="molecule type" value="Genomic_DNA"/>
</dbReference>